<comment type="caution">
    <text evidence="3">The sequence shown here is derived from an EMBL/GenBank/DDBJ whole genome shotgun (WGS) entry which is preliminary data.</text>
</comment>
<feature type="compositionally biased region" description="Low complexity" evidence="1">
    <location>
        <begin position="305"/>
        <end position="322"/>
    </location>
</feature>
<accession>A0A409W7L4</accession>
<feature type="region of interest" description="Disordered" evidence="1">
    <location>
        <begin position="206"/>
        <end position="226"/>
    </location>
</feature>
<dbReference type="EMBL" id="NHYE01005334">
    <property type="protein sequence ID" value="PPQ74531.1"/>
    <property type="molecule type" value="Genomic_DNA"/>
</dbReference>
<keyword evidence="4" id="KW-1185">Reference proteome</keyword>
<dbReference type="AlphaFoldDB" id="A0A409W7L4"/>
<dbReference type="InParanoid" id="A0A409W7L4"/>
<feature type="compositionally biased region" description="Low complexity" evidence="1">
    <location>
        <begin position="42"/>
        <end position="53"/>
    </location>
</feature>
<evidence type="ECO:0000259" key="2">
    <source>
        <dbReference type="Pfam" id="PF11864"/>
    </source>
</evidence>
<protein>
    <recommendedName>
        <fullName evidence="2">Tuberin N-terminal domain-containing protein</fullName>
    </recommendedName>
</protein>
<dbReference type="InterPro" id="IPR024584">
    <property type="entry name" value="Tuberin_N"/>
</dbReference>
<feature type="compositionally biased region" description="Low complexity" evidence="1">
    <location>
        <begin position="1"/>
        <end position="27"/>
    </location>
</feature>
<dbReference type="Proteomes" id="UP000284706">
    <property type="component" value="Unassembled WGS sequence"/>
</dbReference>
<reference evidence="3 4" key="1">
    <citation type="journal article" date="2018" name="Evol. Lett.">
        <title>Horizontal gene cluster transfer increased hallucinogenic mushroom diversity.</title>
        <authorList>
            <person name="Reynolds H.T."/>
            <person name="Vijayakumar V."/>
            <person name="Gluck-Thaler E."/>
            <person name="Korotkin H.B."/>
            <person name="Matheny P.B."/>
            <person name="Slot J.C."/>
        </authorList>
    </citation>
    <scope>NUCLEOTIDE SEQUENCE [LARGE SCALE GENOMIC DNA]</scope>
    <source>
        <strain evidence="3 4">SRW20</strain>
    </source>
</reference>
<feature type="region of interest" description="Disordered" evidence="1">
    <location>
        <begin position="275"/>
        <end position="322"/>
    </location>
</feature>
<evidence type="ECO:0000256" key="1">
    <source>
        <dbReference type="SAM" id="MobiDB-lite"/>
    </source>
</evidence>
<name>A0A409W7L4_9AGAR</name>
<feature type="domain" description="Tuberin N-terminal" evidence="2">
    <location>
        <begin position="77"/>
        <end position="244"/>
    </location>
</feature>
<dbReference type="OrthoDB" id="3047812at2759"/>
<feature type="non-terminal residue" evidence="3">
    <location>
        <position position="571"/>
    </location>
</feature>
<sequence length="571" mass="61691">MSPSEADPTSSSSSSTRGARARANTTSFAPFWRKKGPNEHGPSPQTSQAQQLQQPLSLDELIRALSPPSVPSLAHARSLASMLAVCSPLPRRELLNPILDSLCNGAKSPPSVQAAGFDILSAYCENHEALPCGVAEKLAYFSLFLGGATEGGATWATELWEPRFKALRALTNHGQDVLGIVNNVIDLLQSWIEGAFEGLLRAYATSSSASPSPSLGNTGTERAEMAERERSIDILVKFLGEILTRPDNISRITEERMAGVLKFYASLVDRAIALADPSKDPPTPNPAISPSISLSRTGGGHRRNISSLSSSSSPSIASTQPPIRHPAEFATTLYMNHLSAHIKSMPPTYLNAILPLLFRALAFCASPLPRLSVMLQTRKKNTLEDKITETLNSLFSGPYATVCMRILRIHLFPPQTHLSPASRQAAYSQPTVIRAAIMASLGATRTLRNYIRRALSARLARAYISREASIGYSHSGAPGHMELQVDLMEKAWPKEDYTSSSIGIGTGGNGWDAARLGRVLADAVGAWVEWSFDEAATGSDAERRALWEKESEGRDEILEEAAGVLKDILQE</sequence>
<evidence type="ECO:0000313" key="4">
    <source>
        <dbReference type="Proteomes" id="UP000284706"/>
    </source>
</evidence>
<dbReference type="Pfam" id="PF11864">
    <property type="entry name" value="DUF3384"/>
    <property type="match status" value="1"/>
</dbReference>
<dbReference type="STRING" id="231916.A0A409W7L4"/>
<feature type="region of interest" description="Disordered" evidence="1">
    <location>
        <begin position="1"/>
        <end position="53"/>
    </location>
</feature>
<evidence type="ECO:0000313" key="3">
    <source>
        <dbReference type="EMBL" id="PPQ74531.1"/>
    </source>
</evidence>
<gene>
    <name evidence="3" type="ORF">CVT26_007926</name>
</gene>
<proteinExistence type="predicted"/>
<organism evidence="3 4">
    <name type="scientific">Gymnopilus dilepis</name>
    <dbReference type="NCBI Taxonomy" id="231916"/>
    <lineage>
        <taxon>Eukaryota</taxon>
        <taxon>Fungi</taxon>
        <taxon>Dikarya</taxon>
        <taxon>Basidiomycota</taxon>
        <taxon>Agaricomycotina</taxon>
        <taxon>Agaricomycetes</taxon>
        <taxon>Agaricomycetidae</taxon>
        <taxon>Agaricales</taxon>
        <taxon>Agaricineae</taxon>
        <taxon>Hymenogastraceae</taxon>
        <taxon>Gymnopilus</taxon>
    </lineage>
</organism>